<evidence type="ECO:0000313" key="2">
    <source>
        <dbReference type="Proteomes" id="UP000011115"/>
    </source>
</evidence>
<dbReference type="Proteomes" id="UP000011115">
    <property type="component" value="Unassembled WGS sequence"/>
</dbReference>
<dbReference type="Gramene" id="PGSC0003DMT400062978">
    <property type="protein sequence ID" value="PGSC0003DMT400062978"/>
    <property type="gene ID" value="PGSC0003DMG400024507"/>
</dbReference>
<name>M1C9W5_SOLTU</name>
<reference evidence="2" key="1">
    <citation type="journal article" date="2011" name="Nature">
        <title>Genome sequence and analysis of the tuber crop potato.</title>
        <authorList>
            <consortium name="The Potato Genome Sequencing Consortium"/>
        </authorList>
    </citation>
    <scope>NUCLEOTIDE SEQUENCE [LARGE SCALE GENOMIC DNA]</scope>
    <source>
        <strain evidence="2">cv. DM1-3 516 R44</strain>
    </source>
</reference>
<dbReference type="AlphaFoldDB" id="M1C9W5"/>
<dbReference type="InParanoid" id="M1C9W5"/>
<accession>M1C9W5</accession>
<dbReference type="EnsemblPlants" id="PGSC0003DMT400062978">
    <property type="protein sequence ID" value="PGSC0003DMT400062978"/>
    <property type="gene ID" value="PGSC0003DMG400024507"/>
</dbReference>
<organism evidence="1 2">
    <name type="scientific">Solanum tuberosum</name>
    <name type="common">Potato</name>
    <dbReference type="NCBI Taxonomy" id="4113"/>
    <lineage>
        <taxon>Eukaryota</taxon>
        <taxon>Viridiplantae</taxon>
        <taxon>Streptophyta</taxon>
        <taxon>Embryophyta</taxon>
        <taxon>Tracheophyta</taxon>
        <taxon>Spermatophyta</taxon>
        <taxon>Magnoliopsida</taxon>
        <taxon>eudicotyledons</taxon>
        <taxon>Gunneridae</taxon>
        <taxon>Pentapetalae</taxon>
        <taxon>asterids</taxon>
        <taxon>lamiids</taxon>
        <taxon>Solanales</taxon>
        <taxon>Solanaceae</taxon>
        <taxon>Solanoideae</taxon>
        <taxon>Solaneae</taxon>
        <taxon>Solanum</taxon>
    </lineage>
</organism>
<dbReference type="HOGENOM" id="CLU_2965498_0_0_1"/>
<evidence type="ECO:0000313" key="1">
    <source>
        <dbReference type="EnsemblPlants" id="PGSC0003DMT400062978"/>
    </source>
</evidence>
<sequence>MLDRKAHDVLPGFSAASKSDYQLERYSHDTNSFTESNTNCWYLFHFSPYAFVTAPALEQ</sequence>
<dbReference type="PaxDb" id="4113-PGSC0003DMT400062978"/>
<reference evidence="1" key="2">
    <citation type="submission" date="2015-06" db="UniProtKB">
        <authorList>
            <consortium name="EnsemblPlants"/>
        </authorList>
    </citation>
    <scope>IDENTIFICATION</scope>
    <source>
        <strain evidence="1">DM1-3 516 R44</strain>
    </source>
</reference>
<proteinExistence type="predicted"/>
<keyword evidence="2" id="KW-1185">Reference proteome</keyword>
<protein>
    <submittedName>
        <fullName evidence="1">Uncharacterized protein</fullName>
    </submittedName>
</protein>